<dbReference type="EMBL" id="JAULJE010000015">
    <property type="protein sequence ID" value="KAK1334419.1"/>
    <property type="molecule type" value="Genomic_DNA"/>
</dbReference>
<dbReference type="PANTHER" id="PTHR21859:SF12">
    <property type="entry name" value="SPERMATOGENESIS-ASSOCIATED PROTEIN 31D1"/>
    <property type="match status" value="1"/>
</dbReference>
<protein>
    <recommendedName>
        <fullName evidence="2">SPATA31 domain-containing protein</fullName>
    </recommendedName>
</protein>
<sequence>MFTLSPAFSAGPPGELIQLILPEPFPLPLSNLSPNPVTPLTFSSTGIGICSEHFLPPTPCLSIFPTTCTPNADPIVQSEDPLTLNTIFLDSSITQDINPLPQTLPESQPLPLTQIQPQVRIQYPLPVLPFSPIPQIRVCGVYFQNESDYLTSSEIQQLEWNVLQKQHESLWGLPTVVQRSQEEFCSSASNSPYCPPSKAHFLLSSEFREKRKHHLGKRLIQYQWGLLCRIHVSLSLMRPLRVCSEISGSKSRYCLSCISMNKGQSSNN</sequence>
<evidence type="ECO:0000256" key="1">
    <source>
        <dbReference type="ARBA" id="ARBA00035009"/>
    </source>
</evidence>
<accession>A0AA40HNB1</accession>
<dbReference type="AlphaFoldDB" id="A0AA40HNB1"/>
<dbReference type="Pfam" id="PF14650">
    <property type="entry name" value="FAM75"/>
    <property type="match status" value="1"/>
</dbReference>
<reference evidence="3" key="1">
    <citation type="submission" date="2023-06" db="EMBL/GenBank/DDBJ databases">
        <title>Reference genome for the Northern bat (Eptesicus nilssonii), a most northern bat species.</title>
        <authorList>
            <person name="Laine V.N."/>
            <person name="Pulliainen A.T."/>
            <person name="Lilley T.M."/>
        </authorList>
    </citation>
    <scope>NUCLEOTIDE SEQUENCE</scope>
    <source>
        <strain evidence="3">BLF_Eptnil</strain>
        <tissue evidence="3">Kidney</tissue>
    </source>
</reference>
<dbReference type="PANTHER" id="PTHR21859">
    <property type="entry name" value="ACROSOME-SPECIFIC PROTEIN"/>
    <property type="match status" value="1"/>
</dbReference>
<evidence type="ECO:0000313" key="4">
    <source>
        <dbReference type="Proteomes" id="UP001177744"/>
    </source>
</evidence>
<proteinExistence type="inferred from homology"/>
<evidence type="ECO:0000259" key="2">
    <source>
        <dbReference type="Pfam" id="PF14650"/>
    </source>
</evidence>
<gene>
    <name evidence="3" type="ORF">QTO34_005424</name>
</gene>
<feature type="domain" description="SPATA31" evidence="2">
    <location>
        <begin position="51"/>
        <end position="267"/>
    </location>
</feature>
<organism evidence="3 4">
    <name type="scientific">Cnephaeus nilssonii</name>
    <name type="common">Northern bat</name>
    <name type="synonym">Eptesicus nilssonii</name>
    <dbReference type="NCBI Taxonomy" id="3371016"/>
    <lineage>
        <taxon>Eukaryota</taxon>
        <taxon>Metazoa</taxon>
        <taxon>Chordata</taxon>
        <taxon>Craniata</taxon>
        <taxon>Vertebrata</taxon>
        <taxon>Euteleostomi</taxon>
        <taxon>Mammalia</taxon>
        <taxon>Eutheria</taxon>
        <taxon>Laurasiatheria</taxon>
        <taxon>Chiroptera</taxon>
        <taxon>Yangochiroptera</taxon>
        <taxon>Vespertilionidae</taxon>
        <taxon>Cnephaeus</taxon>
    </lineage>
</organism>
<dbReference type="Proteomes" id="UP001177744">
    <property type="component" value="Unassembled WGS sequence"/>
</dbReference>
<evidence type="ECO:0000313" key="3">
    <source>
        <dbReference type="EMBL" id="KAK1334419.1"/>
    </source>
</evidence>
<comment type="caution">
    <text evidence="3">The sequence shown here is derived from an EMBL/GenBank/DDBJ whole genome shotgun (WGS) entry which is preliminary data.</text>
</comment>
<dbReference type="InterPro" id="IPR039509">
    <property type="entry name" value="SPATA31"/>
</dbReference>
<name>A0AA40HNB1_CNENI</name>
<keyword evidence="4" id="KW-1185">Reference proteome</keyword>
<comment type="similarity">
    <text evidence="1">Belongs to the SPATA31 family.</text>
</comment>